<proteinExistence type="inferred from homology"/>
<feature type="domain" description="Prenyltransferase alpha-alpha toroid" evidence="9">
    <location>
        <begin position="120"/>
        <end position="292"/>
    </location>
</feature>
<dbReference type="InterPro" id="IPR001330">
    <property type="entry name" value="Prenyltrans"/>
</dbReference>
<keyword evidence="11" id="KW-1185">Reference proteome</keyword>
<protein>
    <submittedName>
        <fullName evidence="10">CAAX farnesyltransferase (FTase) subunit beta</fullName>
    </submittedName>
</protein>
<dbReference type="PANTHER" id="PTHR11774">
    <property type="entry name" value="GERANYLGERANYL TRANSFERASE TYPE BETA SUBUNIT"/>
    <property type="match status" value="1"/>
</dbReference>
<evidence type="ECO:0000256" key="2">
    <source>
        <dbReference type="ARBA" id="ARBA00010497"/>
    </source>
</evidence>
<evidence type="ECO:0000256" key="8">
    <source>
        <dbReference type="SAM" id="MobiDB-lite"/>
    </source>
</evidence>
<keyword evidence="7" id="KW-0862">Zinc</keyword>
<dbReference type="EMBL" id="VCAU01000029">
    <property type="protein sequence ID" value="KAF9890181.1"/>
    <property type="molecule type" value="Genomic_DNA"/>
</dbReference>
<feature type="domain" description="Prenyltransferase alpha-alpha toroid" evidence="9">
    <location>
        <begin position="334"/>
        <end position="413"/>
    </location>
</feature>
<evidence type="ECO:0000256" key="5">
    <source>
        <dbReference type="ARBA" id="ARBA00022723"/>
    </source>
</evidence>
<reference evidence="10" key="2">
    <citation type="submission" date="2020-02" db="EMBL/GenBank/DDBJ databases">
        <authorList>
            <person name="Gilchrist C.L.M."/>
            <person name="Chooi Y.-H."/>
        </authorList>
    </citation>
    <scope>NUCLEOTIDE SEQUENCE</scope>
    <source>
        <strain evidence="10">MST-FP2251</strain>
    </source>
</reference>
<keyword evidence="3" id="KW-0637">Prenyltransferase</keyword>
<evidence type="ECO:0000256" key="3">
    <source>
        <dbReference type="ARBA" id="ARBA00022602"/>
    </source>
</evidence>
<dbReference type="GO" id="GO:0046872">
    <property type="term" value="F:metal ion binding"/>
    <property type="evidence" value="ECO:0007669"/>
    <property type="project" value="UniProtKB-KW"/>
</dbReference>
<gene>
    <name evidence="10" type="primary">RAM1</name>
    <name evidence="10" type="ORF">FE257_006342</name>
</gene>
<organism evidence="10 11">
    <name type="scientific">Aspergillus nanangensis</name>
    <dbReference type="NCBI Taxonomy" id="2582783"/>
    <lineage>
        <taxon>Eukaryota</taxon>
        <taxon>Fungi</taxon>
        <taxon>Dikarya</taxon>
        <taxon>Ascomycota</taxon>
        <taxon>Pezizomycotina</taxon>
        <taxon>Eurotiomycetes</taxon>
        <taxon>Eurotiomycetidae</taxon>
        <taxon>Eurotiales</taxon>
        <taxon>Aspergillaceae</taxon>
        <taxon>Aspergillus</taxon>
        <taxon>Aspergillus subgen. Circumdati</taxon>
    </lineage>
</organism>
<keyword evidence="5" id="KW-0479">Metal-binding</keyword>
<dbReference type="Proteomes" id="UP001194746">
    <property type="component" value="Unassembled WGS sequence"/>
</dbReference>
<accession>A0AAD4CPC0</accession>
<evidence type="ECO:0000313" key="10">
    <source>
        <dbReference type="EMBL" id="KAF9890181.1"/>
    </source>
</evidence>
<dbReference type="InterPro" id="IPR045089">
    <property type="entry name" value="PGGT1B-like"/>
</dbReference>
<sequence>MPVLAAAGKHRRKVRFPLTNQASTTGKPNCRSSSRNPQATDSTTKPRDHHLLKQTTTTMGEPQAHPGVPALFTEPPAIQDTLITETTELQNDTINKCVPFLKGIHSSQKGPWNQYGVPALTRDEHIGYLYDSLEEYPAAFVSIDASRPWMSYWALAGLSLLGQGVRSFRSRVISTFGAMQNPTGGFGGGHGQISHCASSYAAVLSLAMVGGEEVFQLVDRKAMWQWLGRLKQPDGGFRLFEGGEEDVRGAYCSMVIISLLDLPLTLPPEAEARKYGLDSFTSGLSEYLARCTQGPRLFPPLYTADDKGMQVKHSKVVYPVVPGRKPTVPTLSGKLGGLRDKPGKHVDSYHTCYTLTGLSSAQYSHYYTDTSVSSGEEFASAFSWRCHPTTTEEEGVNVFSEGDRLAAFHPIYVIPHKAAESMRLWFENEPLGF</sequence>
<keyword evidence="6" id="KW-0677">Repeat</keyword>
<dbReference type="Pfam" id="PF00432">
    <property type="entry name" value="Prenyltrans"/>
    <property type="match status" value="2"/>
</dbReference>
<evidence type="ECO:0000256" key="6">
    <source>
        <dbReference type="ARBA" id="ARBA00022737"/>
    </source>
</evidence>
<evidence type="ECO:0000256" key="4">
    <source>
        <dbReference type="ARBA" id="ARBA00022679"/>
    </source>
</evidence>
<dbReference type="GO" id="GO:0004660">
    <property type="term" value="F:protein farnesyltransferase activity"/>
    <property type="evidence" value="ECO:0007669"/>
    <property type="project" value="TreeGrafter"/>
</dbReference>
<evidence type="ECO:0000259" key="9">
    <source>
        <dbReference type="Pfam" id="PF00432"/>
    </source>
</evidence>
<evidence type="ECO:0000256" key="7">
    <source>
        <dbReference type="ARBA" id="ARBA00022833"/>
    </source>
</evidence>
<comment type="similarity">
    <text evidence="2">Belongs to the protein prenyltransferase subunit beta family.</text>
</comment>
<feature type="region of interest" description="Disordered" evidence="8">
    <location>
        <begin position="1"/>
        <end position="49"/>
    </location>
</feature>
<dbReference type="PANTHER" id="PTHR11774:SF6">
    <property type="entry name" value="PROTEIN FARNESYLTRANSFERASE SUBUNIT BETA"/>
    <property type="match status" value="1"/>
</dbReference>
<reference evidence="10" key="1">
    <citation type="journal article" date="2019" name="Beilstein J. Org. Chem.">
        <title>Nanangenines: drimane sesquiterpenoids as the dominant metabolite cohort of a novel Australian fungus, Aspergillus nanangensis.</title>
        <authorList>
            <person name="Lacey H.J."/>
            <person name="Gilchrist C.L.M."/>
            <person name="Crombie A."/>
            <person name="Kalaitzis J.A."/>
            <person name="Vuong D."/>
            <person name="Rutledge P.J."/>
            <person name="Turner P."/>
            <person name="Pitt J.I."/>
            <person name="Lacey E."/>
            <person name="Chooi Y.H."/>
            <person name="Piggott A.M."/>
        </authorList>
    </citation>
    <scope>NUCLEOTIDE SEQUENCE</scope>
    <source>
        <strain evidence="10">MST-FP2251</strain>
    </source>
</reference>
<keyword evidence="4" id="KW-0808">Transferase</keyword>
<dbReference type="InterPro" id="IPR008930">
    <property type="entry name" value="Terpenoid_cyclase/PrenylTrfase"/>
</dbReference>
<name>A0AAD4CPC0_ASPNN</name>
<dbReference type="AlphaFoldDB" id="A0AAD4CPC0"/>
<evidence type="ECO:0000256" key="1">
    <source>
        <dbReference type="ARBA" id="ARBA00001947"/>
    </source>
</evidence>
<evidence type="ECO:0000313" key="11">
    <source>
        <dbReference type="Proteomes" id="UP001194746"/>
    </source>
</evidence>
<dbReference type="GO" id="GO:0005965">
    <property type="term" value="C:protein farnesyltransferase complex"/>
    <property type="evidence" value="ECO:0007669"/>
    <property type="project" value="TreeGrafter"/>
</dbReference>
<dbReference type="Gene3D" id="1.50.10.20">
    <property type="match status" value="2"/>
</dbReference>
<comment type="cofactor">
    <cofactor evidence="1">
        <name>Zn(2+)</name>
        <dbReference type="ChEBI" id="CHEBI:29105"/>
    </cofactor>
</comment>
<dbReference type="SUPFAM" id="SSF48239">
    <property type="entry name" value="Terpenoid cyclases/Protein prenyltransferases"/>
    <property type="match status" value="1"/>
</dbReference>
<comment type="caution">
    <text evidence="10">The sequence shown here is derived from an EMBL/GenBank/DDBJ whole genome shotgun (WGS) entry which is preliminary data.</text>
</comment>
<feature type="compositionally biased region" description="Polar residues" evidence="8">
    <location>
        <begin position="18"/>
        <end position="43"/>
    </location>
</feature>